<name>A0A6M3KIX9_9ZZZZ</name>
<keyword evidence="1" id="KW-1133">Transmembrane helix</keyword>
<sequence length="69" mass="7714">MIDMNNLNELEKLLENSKEDAPVSAKTFHIFLTNHFAHLRWQVGLNTKLLTIILGIVLAAAVTIVCRGL</sequence>
<keyword evidence="1" id="KW-0812">Transmembrane</keyword>
<gene>
    <name evidence="3" type="ORF">MM415A00550_0017</name>
    <name evidence="2" type="ORF">MM415B00794_0029</name>
</gene>
<feature type="transmembrane region" description="Helical" evidence="1">
    <location>
        <begin position="49"/>
        <end position="66"/>
    </location>
</feature>
<proteinExistence type="predicted"/>
<dbReference type="AlphaFoldDB" id="A0A6M3KIX9"/>
<evidence type="ECO:0000256" key="1">
    <source>
        <dbReference type="SAM" id="Phobius"/>
    </source>
</evidence>
<dbReference type="EMBL" id="MT141469">
    <property type="protein sequence ID" value="QJA62373.1"/>
    <property type="molecule type" value="Genomic_DNA"/>
</dbReference>
<organism evidence="3">
    <name type="scientific">viral metagenome</name>
    <dbReference type="NCBI Taxonomy" id="1070528"/>
    <lineage>
        <taxon>unclassified sequences</taxon>
        <taxon>metagenomes</taxon>
        <taxon>organismal metagenomes</taxon>
    </lineage>
</organism>
<dbReference type="EMBL" id="MT142457">
    <property type="protein sequence ID" value="QJA81385.1"/>
    <property type="molecule type" value="Genomic_DNA"/>
</dbReference>
<evidence type="ECO:0000313" key="2">
    <source>
        <dbReference type="EMBL" id="QJA62373.1"/>
    </source>
</evidence>
<reference evidence="3" key="1">
    <citation type="submission" date="2020-03" db="EMBL/GenBank/DDBJ databases">
        <title>The deep terrestrial virosphere.</title>
        <authorList>
            <person name="Holmfeldt K."/>
            <person name="Nilsson E."/>
            <person name="Simone D."/>
            <person name="Lopez-Fernandez M."/>
            <person name="Wu X."/>
            <person name="de Brujin I."/>
            <person name="Lundin D."/>
            <person name="Andersson A."/>
            <person name="Bertilsson S."/>
            <person name="Dopson M."/>
        </authorList>
    </citation>
    <scope>NUCLEOTIDE SEQUENCE</scope>
    <source>
        <strain evidence="3">MM415A00550</strain>
        <strain evidence="2">MM415B00794</strain>
    </source>
</reference>
<protein>
    <submittedName>
        <fullName evidence="3">Uncharacterized protein</fullName>
    </submittedName>
</protein>
<evidence type="ECO:0000313" key="3">
    <source>
        <dbReference type="EMBL" id="QJA81385.1"/>
    </source>
</evidence>
<keyword evidence="1" id="KW-0472">Membrane</keyword>
<accession>A0A6M3KIX9</accession>